<feature type="transmembrane region" description="Helical" evidence="7">
    <location>
        <begin position="576"/>
        <end position="600"/>
    </location>
</feature>
<evidence type="ECO:0000256" key="6">
    <source>
        <dbReference type="ARBA" id="ARBA00023136"/>
    </source>
</evidence>
<gene>
    <name evidence="10" type="ORF">LTR05_008749</name>
</gene>
<evidence type="ECO:0000256" key="2">
    <source>
        <dbReference type="ARBA" id="ARBA00007779"/>
    </source>
</evidence>
<proteinExistence type="inferred from homology"/>
<reference evidence="10 11" key="1">
    <citation type="submission" date="2023-08" db="EMBL/GenBank/DDBJ databases">
        <title>Black Yeasts Isolated from many extreme environments.</title>
        <authorList>
            <person name="Coleine C."/>
            <person name="Stajich J.E."/>
            <person name="Selbmann L."/>
        </authorList>
    </citation>
    <scope>NUCLEOTIDE SEQUENCE [LARGE SCALE GENOMIC DNA]</scope>
    <source>
        <strain evidence="10 11">CCFEE 5910</strain>
    </source>
</reference>
<dbReference type="Pfam" id="PF13967">
    <property type="entry name" value="RSN1_TM"/>
    <property type="match status" value="1"/>
</dbReference>
<feature type="transmembrane region" description="Helical" evidence="7">
    <location>
        <begin position="519"/>
        <end position="538"/>
    </location>
</feature>
<evidence type="ECO:0000313" key="11">
    <source>
        <dbReference type="Proteomes" id="UP001309876"/>
    </source>
</evidence>
<dbReference type="PANTHER" id="PTHR13018:SF20">
    <property type="entry name" value="SPORULATION-SPECIFIC PROTEIN 75"/>
    <property type="match status" value="1"/>
</dbReference>
<evidence type="ECO:0000256" key="4">
    <source>
        <dbReference type="ARBA" id="ARBA00022692"/>
    </source>
</evidence>
<feature type="transmembrane region" description="Helical" evidence="7">
    <location>
        <begin position="20"/>
        <end position="39"/>
    </location>
</feature>
<dbReference type="PANTHER" id="PTHR13018">
    <property type="entry name" value="PROBABLE MEMBRANE PROTEIN DUF221-RELATED"/>
    <property type="match status" value="1"/>
</dbReference>
<dbReference type="InterPro" id="IPR003864">
    <property type="entry name" value="CSC1/OSCA1-like_7TM"/>
</dbReference>
<feature type="domain" description="CSC1/OSCA1-like N-terminal transmembrane" evidence="9">
    <location>
        <begin position="18"/>
        <end position="172"/>
    </location>
</feature>
<comment type="similarity">
    <text evidence="2">Belongs to the CSC1 (TC 1.A.17) family.</text>
</comment>
<evidence type="ECO:0000256" key="5">
    <source>
        <dbReference type="ARBA" id="ARBA00022989"/>
    </source>
</evidence>
<dbReference type="Pfam" id="PF02714">
    <property type="entry name" value="RSN1_7TM"/>
    <property type="match status" value="1"/>
</dbReference>
<dbReference type="InterPro" id="IPR045122">
    <property type="entry name" value="Csc1-like"/>
</dbReference>
<dbReference type="GO" id="GO:0005227">
    <property type="term" value="F:calcium-activated cation channel activity"/>
    <property type="evidence" value="ECO:0007669"/>
    <property type="project" value="InterPro"/>
</dbReference>
<keyword evidence="4 7" id="KW-0812">Transmembrane</keyword>
<dbReference type="Proteomes" id="UP001309876">
    <property type="component" value="Unassembled WGS sequence"/>
</dbReference>
<feature type="transmembrane region" description="Helical" evidence="7">
    <location>
        <begin position="381"/>
        <end position="405"/>
    </location>
</feature>
<dbReference type="InterPro" id="IPR032880">
    <property type="entry name" value="CSC1/OSCA1-like_N"/>
</dbReference>
<name>A0AAN7PJP1_9EURO</name>
<dbReference type="EMBL" id="JAVRRJ010000019">
    <property type="protein sequence ID" value="KAK5080182.1"/>
    <property type="molecule type" value="Genomic_DNA"/>
</dbReference>
<dbReference type="GO" id="GO:0005886">
    <property type="term" value="C:plasma membrane"/>
    <property type="evidence" value="ECO:0007669"/>
    <property type="project" value="TreeGrafter"/>
</dbReference>
<evidence type="ECO:0000259" key="8">
    <source>
        <dbReference type="Pfam" id="PF02714"/>
    </source>
</evidence>
<sequence>MAAMSSKAQQNHLNSFRALVSSISSSVVMLLVSLLIYALSVRSPKLGIIFNSRHHAFGGLPADRSQKHTLLGKILAVVVRPEKQILHDYGIEATLFLRFIRTLRDTFGVAALVITPSLSCFNYFARHNDASWEILNQLTWSNVPPQDNRSYWLYVGYHVLLQCFVLNMISRELEMGSSLCQRWQETCRGENNSILAVQGVQEDLHTFMDAGILPEQWHRSLRSSDFLTRRELQNQVYMTRLRILVSALERRETTFLQALSRYPISTALTSTVVDARFEKRRPLLDVCCRSLPAKVGARFCSLRDLYGEILELSLKTMQTDVKSAQVALILSVDSYGVAEALSRMRIHPKLTQLRFHHVGDMTNLNTSSLDQSWREAQIFKAVINTIIVVMILVWSIPISASGSLSQLSGMLRLVGLTEPSPMVELSVSAIQGCLPQIATSILMALFPQALRISLGCCPSVNRLSNELNVQSYYFWFLYSELFVTTSIAAGLVPVLISTIKNGVHDLMIILAVNLPLASNYYLSYMLIQAFMTVGYTFARPVQYLKYIMRAKRDSSPRDQMRWQREMLSQIKWGELYPLYTCIATIAGLNFAISGPCYLYVFHHLSDLVFDSDGVFYFRALFHLLTGCYTMQITMMGLFVLKTKHSNIAHDACQLAVMLGTLFFTWQTSSYLRARYEDKLQKSAVSWKLAMIAVRDEADNEECGEEGVLQVLIPKTRDGNSRVVVDKARTHLRAAADRIAVREQRADIDTE</sequence>
<keyword evidence="3" id="KW-0813">Transport</keyword>
<dbReference type="AlphaFoldDB" id="A0AAN7PJP1"/>
<organism evidence="10 11">
    <name type="scientific">Lithohypha guttulata</name>
    <dbReference type="NCBI Taxonomy" id="1690604"/>
    <lineage>
        <taxon>Eukaryota</taxon>
        <taxon>Fungi</taxon>
        <taxon>Dikarya</taxon>
        <taxon>Ascomycota</taxon>
        <taxon>Pezizomycotina</taxon>
        <taxon>Eurotiomycetes</taxon>
        <taxon>Chaetothyriomycetidae</taxon>
        <taxon>Chaetothyriales</taxon>
        <taxon>Trichomeriaceae</taxon>
        <taxon>Lithohypha</taxon>
    </lineage>
</organism>
<comment type="subcellular location">
    <subcellularLocation>
        <location evidence="1">Membrane</location>
        <topology evidence="1">Multi-pass membrane protein</topology>
    </subcellularLocation>
</comment>
<evidence type="ECO:0000256" key="1">
    <source>
        <dbReference type="ARBA" id="ARBA00004141"/>
    </source>
</evidence>
<keyword evidence="11" id="KW-1185">Reference proteome</keyword>
<accession>A0AAN7PJP1</accession>
<protein>
    <submittedName>
        <fullName evidence="10">Uncharacterized protein</fullName>
    </submittedName>
</protein>
<keyword evidence="5 7" id="KW-1133">Transmembrane helix</keyword>
<feature type="domain" description="CSC1/OSCA1-like 7TM region" evidence="8">
    <location>
        <begin position="381"/>
        <end position="638"/>
    </location>
</feature>
<feature type="transmembrane region" description="Helical" evidence="7">
    <location>
        <begin position="472"/>
        <end position="499"/>
    </location>
</feature>
<feature type="transmembrane region" description="Helical" evidence="7">
    <location>
        <begin position="620"/>
        <end position="640"/>
    </location>
</feature>
<evidence type="ECO:0000256" key="3">
    <source>
        <dbReference type="ARBA" id="ARBA00022448"/>
    </source>
</evidence>
<evidence type="ECO:0000259" key="9">
    <source>
        <dbReference type="Pfam" id="PF13967"/>
    </source>
</evidence>
<evidence type="ECO:0000313" key="10">
    <source>
        <dbReference type="EMBL" id="KAK5080182.1"/>
    </source>
</evidence>
<evidence type="ECO:0000256" key="7">
    <source>
        <dbReference type="SAM" id="Phobius"/>
    </source>
</evidence>
<keyword evidence="6 7" id="KW-0472">Membrane</keyword>
<comment type="caution">
    <text evidence="10">The sequence shown here is derived from an EMBL/GenBank/DDBJ whole genome shotgun (WGS) entry which is preliminary data.</text>
</comment>